<proteinExistence type="predicted"/>
<dbReference type="GO" id="GO:0031145">
    <property type="term" value="P:anaphase-promoting complex-dependent catabolic process"/>
    <property type="evidence" value="ECO:0007669"/>
    <property type="project" value="TreeGrafter"/>
</dbReference>
<dbReference type="Pfam" id="PF13181">
    <property type="entry name" value="TPR_8"/>
    <property type="match status" value="1"/>
</dbReference>
<feature type="repeat" description="TPR" evidence="7">
    <location>
        <begin position="343"/>
        <end position="376"/>
    </location>
</feature>
<organism evidence="10 11">
    <name type="scientific">Diversispora epigaea</name>
    <dbReference type="NCBI Taxonomy" id="1348612"/>
    <lineage>
        <taxon>Eukaryota</taxon>
        <taxon>Fungi</taxon>
        <taxon>Fungi incertae sedis</taxon>
        <taxon>Mucoromycota</taxon>
        <taxon>Glomeromycotina</taxon>
        <taxon>Glomeromycetes</taxon>
        <taxon>Diversisporales</taxon>
        <taxon>Diversisporaceae</taxon>
        <taxon>Diversispora</taxon>
    </lineage>
</organism>
<comment type="caution">
    <text evidence="10">The sequence shown here is derived from an EMBL/GenBank/DDBJ whole genome shotgun (WGS) entry which is preliminary data.</text>
</comment>
<evidence type="ECO:0000256" key="4">
    <source>
        <dbReference type="ARBA" id="ARBA00022786"/>
    </source>
</evidence>
<dbReference type="PANTHER" id="PTHR12558">
    <property type="entry name" value="CELL DIVISION CYCLE 16,23,27"/>
    <property type="match status" value="1"/>
</dbReference>
<evidence type="ECO:0000256" key="5">
    <source>
        <dbReference type="ARBA" id="ARBA00022803"/>
    </source>
</evidence>
<dbReference type="GO" id="GO:0016567">
    <property type="term" value="P:protein ubiquitination"/>
    <property type="evidence" value="ECO:0007669"/>
    <property type="project" value="TreeGrafter"/>
</dbReference>
<gene>
    <name evidence="10" type="ORF">Glove_209g91</name>
</gene>
<dbReference type="SUPFAM" id="SSF48452">
    <property type="entry name" value="TPR-like"/>
    <property type="match status" value="1"/>
</dbReference>
<keyword evidence="2" id="KW-0677">Repeat</keyword>
<feature type="repeat" description="TPR" evidence="7">
    <location>
        <begin position="377"/>
        <end position="410"/>
    </location>
</feature>
<dbReference type="InterPro" id="IPR019734">
    <property type="entry name" value="TPR_rpt"/>
</dbReference>
<dbReference type="Pfam" id="PF04049">
    <property type="entry name" value="ANAPC8"/>
    <property type="match status" value="1"/>
</dbReference>
<name>A0A397IS81_9GLOM</name>
<keyword evidence="11" id="KW-1185">Reference proteome</keyword>
<dbReference type="Pfam" id="PF00515">
    <property type="entry name" value="TPR_1"/>
    <property type="match status" value="1"/>
</dbReference>
<dbReference type="EMBL" id="PQFF01000196">
    <property type="protein sequence ID" value="RHZ75823.1"/>
    <property type="molecule type" value="Genomic_DNA"/>
</dbReference>
<evidence type="ECO:0000256" key="2">
    <source>
        <dbReference type="ARBA" id="ARBA00022737"/>
    </source>
</evidence>
<evidence type="ECO:0000313" key="11">
    <source>
        <dbReference type="Proteomes" id="UP000266861"/>
    </source>
</evidence>
<accession>A0A397IS81</accession>
<dbReference type="AlphaFoldDB" id="A0A397IS81"/>
<evidence type="ECO:0000256" key="8">
    <source>
        <dbReference type="SAM" id="MobiDB-lite"/>
    </source>
</evidence>
<dbReference type="Proteomes" id="UP000266861">
    <property type="component" value="Unassembled WGS sequence"/>
</dbReference>
<dbReference type="InterPro" id="IPR011990">
    <property type="entry name" value="TPR-like_helical_dom_sf"/>
</dbReference>
<dbReference type="GO" id="GO:0045842">
    <property type="term" value="P:positive regulation of mitotic metaphase/anaphase transition"/>
    <property type="evidence" value="ECO:0007669"/>
    <property type="project" value="TreeGrafter"/>
</dbReference>
<dbReference type="GO" id="GO:0051301">
    <property type="term" value="P:cell division"/>
    <property type="evidence" value="ECO:0007669"/>
    <property type="project" value="UniProtKB-KW"/>
</dbReference>
<dbReference type="GO" id="GO:0005680">
    <property type="term" value="C:anaphase-promoting complex"/>
    <property type="evidence" value="ECO:0007669"/>
    <property type="project" value="InterPro"/>
</dbReference>
<dbReference type="PANTHER" id="PTHR12558:SF10">
    <property type="entry name" value="CELL DIVISION CYCLE PROTEIN 23 HOMOLOG"/>
    <property type="match status" value="1"/>
</dbReference>
<keyword evidence="5 7" id="KW-0802">TPR repeat</keyword>
<evidence type="ECO:0000313" key="10">
    <source>
        <dbReference type="EMBL" id="RHZ75823.1"/>
    </source>
</evidence>
<keyword evidence="1" id="KW-0132">Cell division</keyword>
<keyword evidence="4" id="KW-0833">Ubl conjugation pathway</keyword>
<evidence type="ECO:0000256" key="7">
    <source>
        <dbReference type="PROSITE-ProRule" id="PRU00339"/>
    </source>
</evidence>
<feature type="region of interest" description="Disordered" evidence="8">
    <location>
        <begin position="537"/>
        <end position="571"/>
    </location>
</feature>
<evidence type="ECO:0000256" key="3">
    <source>
        <dbReference type="ARBA" id="ARBA00022776"/>
    </source>
</evidence>
<dbReference type="Gene3D" id="1.25.40.10">
    <property type="entry name" value="Tetratricopeptide repeat domain"/>
    <property type="match status" value="2"/>
</dbReference>
<evidence type="ECO:0000256" key="6">
    <source>
        <dbReference type="ARBA" id="ARBA00023306"/>
    </source>
</evidence>
<keyword evidence="6" id="KW-0131">Cell cycle</keyword>
<dbReference type="InterPro" id="IPR007192">
    <property type="entry name" value="APC8"/>
</dbReference>
<evidence type="ECO:0000256" key="1">
    <source>
        <dbReference type="ARBA" id="ARBA00022618"/>
    </source>
</evidence>
<keyword evidence="3" id="KW-0498">Mitosis</keyword>
<dbReference type="PROSITE" id="PS50005">
    <property type="entry name" value="TPR"/>
    <property type="match status" value="2"/>
</dbReference>
<evidence type="ECO:0000259" key="9">
    <source>
        <dbReference type="Pfam" id="PF04049"/>
    </source>
</evidence>
<dbReference type="OrthoDB" id="10262026at2759"/>
<sequence length="583" mass="67999">MTEIKFILREAVSQCSERGLYFAAKWAAETLDGLSSSTIESSSLPPPSSIIEPETTTTSIKLEKTSTEKLDQPQPQPTSQNYITYFDSIEYDKYLLGKSYFDVKEFDRATFVLEKCKSAKCRFLRIYSKYLAGEKRKEEERKDIMGPLENEKSLNKEVQSLWEEMESWRKEEDLDGFLTYLYGLLVKQKNPHAKDLKDIFIESVYKYHYNWSAWLELGSCITTKDTLEEICLRLPDTFMTKFFRIYVTVELLGTPKSFKDLVDHDLKEKFTNNKFLQTQEAIMYYNNRDYDRAEIIFDEIIKSDPYRVDEMDVYSNILYVMERKMGKLSYLAHMCTYTDKYRSETMCVIGNLYSSKGDHVKAISYFRRALQINRNCLSAWTLMGHEYVELKNTHAAVISYKRAVEINAKDYRAWCGLGQTYEMLKMPYYALYYYQHSSAIRPFDARMWTRLAALYEQTNAPTEATKAYTRSLSCTDIDINSETQAIVKLASLYASLSSVNSNKEKAAQFYTKLLEREDLCPEPEDIRAAEIFLRDFKSEKQQQKEEEEEEEGKQSEIAGSSTQNMNSERSISYLTHSLKDLGI</sequence>
<dbReference type="SMART" id="SM00028">
    <property type="entry name" value="TPR"/>
    <property type="match status" value="5"/>
</dbReference>
<feature type="domain" description="Cdc23" evidence="9">
    <location>
        <begin position="4"/>
        <end position="281"/>
    </location>
</feature>
<feature type="compositionally biased region" description="Polar residues" evidence="8">
    <location>
        <begin position="557"/>
        <end position="571"/>
    </location>
</feature>
<dbReference type="STRING" id="1348612.A0A397IS81"/>
<protein>
    <recommendedName>
        <fullName evidence="9">Cdc23 domain-containing protein</fullName>
    </recommendedName>
</protein>
<reference evidence="10 11" key="1">
    <citation type="submission" date="2018-08" db="EMBL/GenBank/DDBJ databases">
        <title>Genome and evolution of the arbuscular mycorrhizal fungus Diversispora epigaea (formerly Glomus versiforme) and its bacterial endosymbionts.</title>
        <authorList>
            <person name="Sun X."/>
            <person name="Fei Z."/>
            <person name="Harrison M."/>
        </authorList>
    </citation>
    <scope>NUCLEOTIDE SEQUENCE [LARGE SCALE GENOMIC DNA]</scope>
    <source>
        <strain evidence="10 11">IT104</strain>
    </source>
</reference>